<reference evidence="2 3" key="1">
    <citation type="journal article" date="2017" name="Nat. Commun.">
        <title>Genome assembly with in vitro proximity ligation data and whole-genome triplication in lettuce.</title>
        <authorList>
            <person name="Reyes-Chin-Wo S."/>
            <person name="Wang Z."/>
            <person name="Yang X."/>
            <person name="Kozik A."/>
            <person name="Arikit S."/>
            <person name="Song C."/>
            <person name="Xia L."/>
            <person name="Froenicke L."/>
            <person name="Lavelle D.O."/>
            <person name="Truco M.J."/>
            <person name="Xia R."/>
            <person name="Zhu S."/>
            <person name="Xu C."/>
            <person name="Xu H."/>
            <person name="Xu X."/>
            <person name="Cox K."/>
            <person name="Korf I."/>
            <person name="Meyers B.C."/>
            <person name="Michelmore R.W."/>
        </authorList>
    </citation>
    <scope>NUCLEOTIDE SEQUENCE [LARGE SCALE GENOMIC DNA]</scope>
    <source>
        <strain evidence="3">cv. Salinas</strain>
        <tissue evidence="2">Seedlings</tissue>
    </source>
</reference>
<dbReference type="GO" id="GO:0003676">
    <property type="term" value="F:nucleic acid binding"/>
    <property type="evidence" value="ECO:0007669"/>
    <property type="project" value="InterPro"/>
</dbReference>
<accession>A0A9R1WYU8</accession>
<evidence type="ECO:0000313" key="2">
    <source>
        <dbReference type="EMBL" id="KAJ0194245.1"/>
    </source>
</evidence>
<dbReference type="InterPro" id="IPR035979">
    <property type="entry name" value="RBD_domain_sf"/>
</dbReference>
<evidence type="ECO:0000313" key="3">
    <source>
        <dbReference type="Proteomes" id="UP000235145"/>
    </source>
</evidence>
<sequence>MLGVNPSSERSIRDPWSNYAWRTLNQLRGGLFWLLGFEEAEKAIVVMDGSEMLIQNVNIDWAFSEGPFRRRNNRRRSPHGNWSRSPRMRFGFGGVDVHKSTH</sequence>
<proteinExistence type="predicted"/>
<keyword evidence="3" id="KW-1185">Reference proteome</keyword>
<dbReference type="EMBL" id="NBSK02000008">
    <property type="protein sequence ID" value="KAJ0194245.1"/>
    <property type="molecule type" value="Genomic_DNA"/>
</dbReference>
<organism evidence="2 3">
    <name type="scientific">Lactuca sativa</name>
    <name type="common">Garden lettuce</name>
    <dbReference type="NCBI Taxonomy" id="4236"/>
    <lineage>
        <taxon>Eukaryota</taxon>
        <taxon>Viridiplantae</taxon>
        <taxon>Streptophyta</taxon>
        <taxon>Embryophyta</taxon>
        <taxon>Tracheophyta</taxon>
        <taxon>Spermatophyta</taxon>
        <taxon>Magnoliopsida</taxon>
        <taxon>eudicotyledons</taxon>
        <taxon>Gunneridae</taxon>
        <taxon>Pentapetalae</taxon>
        <taxon>asterids</taxon>
        <taxon>campanulids</taxon>
        <taxon>Asterales</taxon>
        <taxon>Asteraceae</taxon>
        <taxon>Cichorioideae</taxon>
        <taxon>Cichorieae</taxon>
        <taxon>Lactucinae</taxon>
        <taxon>Lactuca</taxon>
    </lineage>
</organism>
<dbReference type="Proteomes" id="UP000235145">
    <property type="component" value="Unassembled WGS sequence"/>
</dbReference>
<dbReference type="AlphaFoldDB" id="A0A9R1WYU8"/>
<name>A0A9R1WYU8_LACSA</name>
<comment type="caution">
    <text evidence="2">The sequence shown here is derived from an EMBL/GenBank/DDBJ whole genome shotgun (WGS) entry which is preliminary data.</text>
</comment>
<dbReference type="SUPFAM" id="SSF54928">
    <property type="entry name" value="RNA-binding domain, RBD"/>
    <property type="match status" value="1"/>
</dbReference>
<protein>
    <submittedName>
        <fullName evidence="2">Uncharacterized protein</fullName>
    </submittedName>
</protein>
<feature type="region of interest" description="Disordered" evidence="1">
    <location>
        <begin position="70"/>
        <end position="102"/>
    </location>
</feature>
<evidence type="ECO:0000256" key="1">
    <source>
        <dbReference type="SAM" id="MobiDB-lite"/>
    </source>
</evidence>
<gene>
    <name evidence="2" type="ORF">LSAT_V11C800392350</name>
</gene>